<dbReference type="AlphaFoldDB" id="A0A179BJE9"/>
<sequence length="66" mass="7191">MPSLTTDGLGWQLPGEWSVMQRKLSSGGLTIVFSKLVTMIGNRGGLLKMVFENCNPLIYCAAMITI</sequence>
<accession>A0A179BJE9</accession>
<organism evidence="1 2">
    <name type="scientific">Acidithiobacillus ferrooxidans</name>
    <name type="common">Thiobacillus ferrooxidans</name>
    <dbReference type="NCBI Taxonomy" id="920"/>
    <lineage>
        <taxon>Bacteria</taxon>
        <taxon>Pseudomonadati</taxon>
        <taxon>Pseudomonadota</taxon>
        <taxon>Acidithiobacillia</taxon>
        <taxon>Acidithiobacillales</taxon>
        <taxon>Acidithiobacillaceae</taxon>
        <taxon>Acidithiobacillus</taxon>
    </lineage>
</organism>
<comment type="caution">
    <text evidence="1">The sequence shown here is derived from an EMBL/GenBank/DDBJ whole genome shotgun (WGS) entry which is preliminary data.</text>
</comment>
<evidence type="ECO:0000313" key="2">
    <source>
        <dbReference type="Proteomes" id="UP000078302"/>
    </source>
</evidence>
<name>A0A179BJE9_ACIFR</name>
<dbReference type="Proteomes" id="UP000078302">
    <property type="component" value="Unassembled WGS sequence"/>
</dbReference>
<keyword evidence="2" id="KW-1185">Reference proteome</keyword>
<dbReference type="EMBL" id="LVXZ01000064">
    <property type="protein sequence ID" value="OAP91867.1"/>
    <property type="molecule type" value="Genomic_DNA"/>
</dbReference>
<dbReference type="RefSeq" id="WP_064218685.1">
    <property type="nucleotide sequence ID" value="NZ_LVXZ01000064.1"/>
</dbReference>
<proteinExistence type="predicted"/>
<evidence type="ECO:0000313" key="1">
    <source>
        <dbReference type="EMBL" id="OAP91867.1"/>
    </source>
</evidence>
<gene>
    <name evidence="1" type="ORF">A4H96_05655</name>
</gene>
<protein>
    <submittedName>
        <fullName evidence="1">Uncharacterized protein</fullName>
    </submittedName>
</protein>
<reference evidence="1 2" key="1">
    <citation type="submission" date="2016-04" db="EMBL/GenBank/DDBJ databases">
        <title>Acidithiobacillus ferrooxidans genome sequencing and assembly.</title>
        <authorList>
            <person name="Zhou Z."/>
        </authorList>
    </citation>
    <scope>NUCLEOTIDE SEQUENCE [LARGE SCALE GENOMIC DNA]</scope>
    <source>
        <strain evidence="1 2">BY0502</strain>
    </source>
</reference>